<gene>
    <name evidence="3" type="ORF">VE01_09854</name>
</gene>
<protein>
    <submittedName>
        <fullName evidence="3">Uncharacterized protein</fullName>
    </submittedName>
</protein>
<proteinExistence type="predicted"/>
<evidence type="ECO:0000313" key="4">
    <source>
        <dbReference type="Proteomes" id="UP000091956"/>
    </source>
</evidence>
<reference evidence="4" key="2">
    <citation type="journal article" date="2018" name="Nat. Commun.">
        <title>Extreme sensitivity to ultraviolet light in the fungal pathogen causing white-nose syndrome of bats.</title>
        <authorList>
            <person name="Palmer J.M."/>
            <person name="Drees K.P."/>
            <person name="Foster J.T."/>
            <person name="Lindner D.L."/>
        </authorList>
    </citation>
    <scope>NUCLEOTIDE SEQUENCE [LARGE SCALE GENOMIC DNA]</scope>
    <source>
        <strain evidence="4">UAMH 10579</strain>
    </source>
</reference>
<dbReference type="Proteomes" id="UP000091956">
    <property type="component" value="Unassembled WGS sequence"/>
</dbReference>
<feature type="compositionally biased region" description="Basic and acidic residues" evidence="1">
    <location>
        <begin position="253"/>
        <end position="276"/>
    </location>
</feature>
<keyword evidence="2" id="KW-1133">Transmembrane helix</keyword>
<dbReference type="GeneID" id="28843240"/>
<feature type="compositionally biased region" description="Basic and acidic residues" evidence="1">
    <location>
        <begin position="384"/>
        <end position="408"/>
    </location>
</feature>
<keyword evidence="2" id="KW-0812">Transmembrane</keyword>
<feature type="compositionally biased region" description="Polar residues" evidence="1">
    <location>
        <begin position="92"/>
        <end position="102"/>
    </location>
</feature>
<feature type="compositionally biased region" description="Polar residues" evidence="1">
    <location>
        <begin position="141"/>
        <end position="154"/>
    </location>
</feature>
<dbReference type="RefSeq" id="XP_018126403.1">
    <property type="nucleotide sequence ID" value="XM_018279261.2"/>
</dbReference>
<feature type="region of interest" description="Disordered" evidence="1">
    <location>
        <begin position="309"/>
        <end position="416"/>
    </location>
</feature>
<dbReference type="EMBL" id="KV460264">
    <property type="protein sequence ID" value="OBT92670.1"/>
    <property type="molecule type" value="Genomic_DNA"/>
</dbReference>
<feature type="transmembrane region" description="Helical" evidence="2">
    <location>
        <begin position="6"/>
        <end position="24"/>
    </location>
</feature>
<reference evidence="3 4" key="1">
    <citation type="submission" date="2016-03" db="EMBL/GenBank/DDBJ databases">
        <title>Comparative genomics of Pseudogymnoascus destructans, the fungus causing white-nose syndrome of bats.</title>
        <authorList>
            <person name="Palmer J.M."/>
            <person name="Drees K.P."/>
            <person name="Foster J.T."/>
            <person name="Lindner D.L."/>
        </authorList>
    </citation>
    <scope>NUCLEOTIDE SEQUENCE [LARGE SCALE GENOMIC DNA]</scope>
    <source>
        <strain evidence="3 4">UAMH 10579</strain>
    </source>
</reference>
<sequence>MSSSLSFYGGWAGIAVVGAGYWYLQNRKPAAVKQTKAAPTKPATKQTEARKDGKAKKQRSEGAQSSGDQASEKSTTKKARKAVKVDAKPAVQNVTPKPTTTSNDDDDDEIDNREFARQLSNAKAGTAIGSKPQAGARQKSVKQSRAQAAASNSFDDNTASATSSNAGADADDDLSAANSPVLNARSSSNLGGVGDMLEPVSQGPSVLRITSPVNPQPKKEKKAAKAPEPVETKKQRQNRKKREAEKLALAASETDRKVLLESQRRTAREAEGRAAKDGSLYTNSAAAASVWKADEAAVEAKPANGQVELLDTYEPATKPAATKPKAKGGDDYATLPSEEEQLRLIEEDSAWNTVTKPKKGKKKADEAVKPVEAPTPPPNVPETKLPKQRTEELTWVDNNEHGVAKYDLADDDWEVA</sequence>
<keyword evidence="2" id="KW-0472">Membrane</keyword>
<feature type="compositionally biased region" description="Polar residues" evidence="1">
    <location>
        <begin position="180"/>
        <end position="190"/>
    </location>
</feature>
<evidence type="ECO:0000256" key="1">
    <source>
        <dbReference type="SAM" id="MobiDB-lite"/>
    </source>
</evidence>
<dbReference type="AlphaFoldDB" id="A0A1B8GA16"/>
<keyword evidence="4" id="KW-1185">Reference proteome</keyword>
<feature type="region of interest" description="Disordered" evidence="1">
    <location>
        <begin position="29"/>
        <end position="280"/>
    </location>
</feature>
<name>A0A1B8GA16_9PEZI</name>
<feature type="compositionally biased region" description="Low complexity" evidence="1">
    <location>
        <begin position="155"/>
        <end position="168"/>
    </location>
</feature>
<evidence type="ECO:0000313" key="3">
    <source>
        <dbReference type="EMBL" id="OBT92670.1"/>
    </source>
</evidence>
<evidence type="ECO:0000256" key="2">
    <source>
        <dbReference type="SAM" id="Phobius"/>
    </source>
</evidence>
<accession>A0A1B8GA16</accession>
<dbReference type="OrthoDB" id="4207724at2759"/>
<feature type="compositionally biased region" description="Basic and acidic residues" evidence="1">
    <location>
        <begin position="223"/>
        <end position="234"/>
    </location>
</feature>
<organism evidence="3 4">
    <name type="scientific">Pseudogymnoascus verrucosus</name>
    <dbReference type="NCBI Taxonomy" id="342668"/>
    <lineage>
        <taxon>Eukaryota</taxon>
        <taxon>Fungi</taxon>
        <taxon>Dikarya</taxon>
        <taxon>Ascomycota</taxon>
        <taxon>Pezizomycotina</taxon>
        <taxon>Leotiomycetes</taxon>
        <taxon>Thelebolales</taxon>
        <taxon>Thelebolaceae</taxon>
        <taxon>Pseudogymnoascus</taxon>
    </lineage>
</organism>